<dbReference type="GO" id="GO:0005886">
    <property type="term" value="C:plasma membrane"/>
    <property type="evidence" value="ECO:0007669"/>
    <property type="project" value="TreeGrafter"/>
</dbReference>
<dbReference type="Pfam" id="PF00326">
    <property type="entry name" value="Peptidase_S9"/>
    <property type="match status" value="1"/>
</dbReference>
<feature type="chain" id="PRO_5040117831" description="Probable dipeptidyl-aminopeptidase B" evidence="17">
    <location>
        <begin position="20"/>
        <end position="724"/>
    </location>
</feature>
<protein>
    <recommendedName>
        <fullName evidence="7">Probable dipeptidyl-aminopeptidase B</fullName>
        <ecNumber evidence="6">3.4.14.5</ecNumber>
    </recommendedName>
    <alternativeName>
        <fullName evidence="16">Dipeptidyl peptidase IV</fullName>
    </alternativeName>
</protein>
<dbReference type="GO" id="GO:0008239">
    <property type="term" value="F:dipeptidyl-peptidase activity"/>
    <property type="evidence" value="ECO:0007669"/>
    <property type="project" value="UniProtKB-EC"/>
</dbReference>
<proteinExistence type="inferred from homology"/>
<dbReference type="GO" id="GO:0006508">
    <property type="term" value="P:proteolysis"/>
    <property type="evidence" value="ECO:0007669"/>
    <property type="project" value="UniProtKB-KW"/>
</dbReference>
<evidence type="ECO:0000259" key="19">
    <source>
        <dbReference type="Pfam" id="PF00930"/>
    </source>
</evidence>
<dbReference type="InterPro" id="IPR050278">
    <property type="entry name" value="Serine_Prot_S9B/DPPIV"/>
</dbReference>
<evidence type="ECO:0000256" key="5">
    <source>
        <dbReference type="ARBA" id="ARBA00006150"/>
    </source>
</evidence>
<keyword evidence="14" id="KW-0720">Serine protease</keyword>
<feature type="signal peptide" evidence="17">
    <location>
        <begin position="1"/>
        <end position="19"/>
    </location>
</feature>
<evidence type="ECO:0000256" key="3">
    <source>
        <dbReference type="ARBA" id="ARBA00004576"/>
    </source>
</evidence>
<dbReference type="SUPFAM" id="SSF82171">
    <property type="entry name" value="DPP6 N-terminal domain-like"/>
    <property type="match status" value="1"/>
</dbReference>
<comment type="function">
    <text evidence="2">Type IV dipeptidyl-peptidase which removes N-terminal dipeptides sequentially from polypeptides having unsubstituted N-termini provided that the penultimate residue is proline.</text>
</comment>
<gene>
    <name evidence="20" type="ORF">PPNO1_LOCUS1845</name>
</gene>
<organism evidence="20 21">
    <name type="scientific">Parascedosporium putredinis</name>
    <dbReference type="NCBI Taxonomy" id="1442378"/>
    <lineage>
        <taxon>Eukaryota</taxon>
        <taxon>Fungi</taxon>
        <taxon>Dikarya</taxon>
        <taxon>Ascomycota</taxon>
        <taxon>Pezizomycotina</taxon>
        <taxon>Sordariomycetes</taxon>
        <taxon>Hypocreomycetidae</taxon>
        <taxon>Microascales</taxon>
        <taxon>Microascaceae</taxon>
        <taxon>Parascedosporium</taxon>
    </lineage>
</organism>
<evidence type="ECO:0000256" key="12">
    <source>
        <dbReference type="ARBA" id="ARBA00022729"/>
    </source>
</evidence>
<dbReference type="OrthoDB" id="16520at2759"/>
<evidence type="ECO:0000256" key="11">
    <source>
        <dbReference type="ARBA" id="ARBA00022670"/>
    </source>
</evidence>
<evidence type="ECO:0000256" key="4">
    <source>
        <dbReference type="ARBA" id="ARBA00004613"/>
    </source>
</evidence>
<evidence type="ECO:0000256" key="10">
    <source>
        <dbReference type="ARBA" id="ARBA00022554"/>
    </source>
</evidence>
<dbReference type="AlphaFoldDB" id="A0A9P1GWN0"/>
<evidence type="ECO:0000313" key="21">
    <source>
        <dbReference type="Proteomes" id="UP000838763"/>
    </source>
</evidence>
<comment type="catalytic activity">
    <reaction evidence="1">
        <text>Release of an N-terminal dipeptide, Xaa-Yaa-|-Zaa-, from a polypeptide, preferentially when Yaa is Pro, provided Zaa is neither Pro nor hydroxyproline.</text>
        <dbReference type="EC" id="3.4.14.5"/>
    </reaction>
</comment>
<evidence type="ECO:0000256" key="9">
    <source>
        <dbReference type="ARBA" id="ARBA00022525"/>
    </source>
</evidence>
<evidence type="ECO:0000256" key="8">
    <source>
        <dbReference type="ARBA" id="ARBA00022438"/>
    </source>
</evidence>
<evidence type="ECO:0000256" key="6">
    <source>
        <dbReference type="ARBA" id="ARBA00012062"/>
    </source>
</evidence>
<keyword evidence="21" id="KW-1185">Reference proteome</keyword>
<keyword evidence="9" id="KW-0964">Secreted</keyword>
<dbReference type="SUPFAM" id="SSF53474">
    <property type="entry name" value="alpha/beta-Hydrolases"/>
    <property type="match status" value="1"/>
</dbReference>
<comment type="subcellular location">
    <subcellularLocation>
        <location evidence="4">Secreted</location>
    </subcellularLocation>
    <subcellularLocation>
        <location evidence="3">Vacuole membrane</location>
        <topology evidence="3">Single-pass type II membrane protein</topology>
    </subcellularLocation>
</comment>
<dbReference type="InterPro" id="IPR029058">
    <property type="entry name" value="AB_hydrolase_fold"/>
</dbReference>
<dbReference type="Gene3D" id="3.40.50.1820">
    <property type="entry name" value="alpha/beta hydrolase"/>
    <property type="match status" value="1"/>
</dbReference>
<keyword evidence="11" id="KW-0645">Protease</keyword>
<evidence type="ECO:0000259" key="18">
    <source>
        <dbReference type="Pfam" id="PF00326"/>
    </source>
</evidence>
<keyword evidence="13" id="KW-0378">Hydrolase</keyword>
<dbReference type="GO" id="GO:0004177">
    <property type="term" value="F:aminopeptidase activity"/>
    <property type="evidence" value="ECO:0007669"/>
    <property type="project" value="UniProtKB-KW"/>
</dbReference>
<dbReference type="PANTHER" id="PTHR11731:SF162">
    <property type="entry name" value="DIPEPTIDYL PEPTIDASE 4-RELATED"/>
    <property type="match status" value="1"/>
</dbReference>
<evidence type="ECO:0000256" key="16">
    <source>
        <dbReference type="ARBA" id="ARBA00030567"/>
    </source>
</evidence>
<feature type="domain" description="Dipeptidylpeptidase IV N-terminal" evidence="19">
    <location>
        <begin position="110"/>
        <end position="416"/>
    </location>
</feature>
<evidence type="ECO:0000256" key="7">
    <source>
        <dbReference type="ARBA" id="ARBA00014118"/>
    </source>
</evidence>
<dbReference type="EC" id="3.4.14.5" evidence="6"/>
<comment type="similarity">
    <text evidence="5">Belongs to the peptidase S9B family.</text>
</comment>
<reference evidence="20" key="1">
    <citation type="submission" date="2022-11" db="EMBL/GenBank/DDBJ databases">
        <authorList>
            <person name="Scott C."/>
            <person name="Bruce N."/>
        </authorList>
    </citation>
    <scope>NUCLEOTIDE SEQUENCE</scope>
</reference>
<dbReference type="Gene3D" id="2.140.10.30">
    <property type="entry name" value="Dipeptidylpeptidase IV, N-terminal domain"/>
    <property type="match status" value="1"/>
</dbReference>
<evidence type="ECO:0000256" key="2">
    <source>
        <dbReference type="ARBA" id="ARBA00002218"/>
    </source>
</evidence>
<accession>A0A9P1GWN0</accession>
<dbReference type="PANTHER" id="PTHR11731">
    <property type="entry name" value="PROTEASE FAMILY S9B,C DIPEPTIDYL-PEPTIDASE IV-RELATED"/>
    <property type="match status" value="1"/>
</dbReference>
<keyword evidence="10" id="KW-0926">Vacuole</keyword>
<keyword evidence="8" id="KW-0031">Aminopeptidase</keyword>
<evidence type="ECO:0000256" key="13">
    <source>
        <dbReference type="ARBA" id="ARBA00022801"/>
    </source>
</evidence>
<dbReference type="InterPro" id="IPR002469">
    <property type="entry name" value="Peptidase_S9B_N"/>
</dbReference>
<keyword evidence="15" id="KW-0325">Glycoprotein</keyword>
<feature type="domain" description="Peptidase S9 prolyl oligopeptidase catalytic" evidence="18">
    <location>
        <begin position="510"/>
        <end position="698"/>
    </location>
</feature>
<name>A0A9P1GWN0_9PEZI</name>
<evidence type="ECO:0000256" key="17">
    <source>
        <dbReference type="SAM" id="SignalP"/>
    </source>
</evidence>
<keyword evidence="12 17" id="KW-0732">Signal</keyword>
<dbReference type="GO" id="GO:0005576">
    <property type="term" value="C:extracellular region"/>
    <property type="evidence" value="ECO:0007669"/>
    <property type="project" value="UniProtKB-SubCell"/>
</dbReference>
<dbReference type="GO" id="GO:0008236">
    <property type="term" value="F:serine-type peptidase activity"/>
    <property type="evidence" value="ECO:0007669"/>
    <property type="project" value="UniProtKB-KW"/>
</dbReference>
<comment type="caution">
    <text evidence="20">The sequence shown here is derived from an EMBL/GenBank/DDBJ whole genome shotgun (WGS) entry which is preliminary data.</text>
</comment>
<evidence type="ECO:0000256" key="15">
    <source>
        <dbReference type="ARBA" id="ARBA00023180"/>
    </source>
</evidence>
<dbReference type="Proteomes" id="UP000838763">
    <property type="component" value="Unassembled WGS sequence"/>
</dbReference>
<sequence length="724" mass="80797">MLTRCAFGALLCLASGIGAIEPPRGTHQPVGGGNRLLTFNETTPSATIRPRSSSVRWVKSEGGSDGKYITSSAAGDLIFVDIETGTNSTFVSAGNLPKNIREYWISDGFDRILIAVNSTQVYRHSYLADYLILDVDSGTTTPLVDDQAGDIQYAEIAPKGDTIAFVRGNNLFLRDHGDGSEEIFSARSTLWFSPDAEYVAFLSFNETGVGTFSVPYYMDGQDLAPTYPKELELRYPKVGSTNPTVALHLLSTSSTQFDTVDITVFEPQELIIGEVAWVTEGHDALLYRAFNRVQDHDAHVVVDPETLEQHKTRSRDGSDGWLENTGAIAYVGRLGNSSDDGYYLDISDEDGWAHIYLHPVNDGSPIQLTSGEWEVSAILHVDTAKRLVYYQASTAHSTERHIYKVSWETKDVTALELYSSNSSSKPLRTLQDNKPFYATIADYRLPNISYFELSHPDGYQLNVMQQLPANFDPSRSYPVLFTPYGGPNSQSVAKRFQTYTWDTYISSDPELEYIVYTVDNRGTAHRGRDYRSAVTSRLGELEARDQTWAAEQLAEKFDYVDPAKIGMWGWSYGGYLTAKTLELDSGVFSLGLITAPVSDWRFYDSMYTERYMKTLGENRDGYLASAVRHVEGSRTSRGFSVLHGTGDDNVHYQHTAALIDLLVAGGVSPDKMKMFAFTDSDHGISYNGADRYIYKFLTARLFDEVQRKPGEVATPHGWSRRWSR</sequence>
<evidence type="ECO:0000256" key="1">
    <source>
        <dbReference type="ARBA" id="ARBA00001257"/>
    </source>
</evidence>
<dbReference type="Pfam" id="PF00930">
    <property type="entry name" value="DPPIV_N"/>
    <property type="match status" value="1"/>
</dbReference>
<dbReference type="GO" id="GO:0005774">
    <property type="term" value="C:vacuolar membrane"/>
    <property type="evidence" value="ECO:0007669"/>
    <property type="project" value="UniProtKB-SubCell"/>
</dbReference>
<dbReference type="InterPro" id="IPR001375">
    <property type="entry name" value="Peptidase_S9_cat"/>
</dbReference>
<dbReference type="EMBL" id="CALLCH030000003">
    <property type="protein sequence ID" value="CAI4212075.1"/>
    <property type="molecule type" value="Genomic_DNA"/>
</dbReference>
<evidence type="ECO:0000256" key="14">
    <source>
        <dbReference type="ARBA" id="ARBA00022825"/>
    </source>
</evidence>
<evidence type="ECO:0000313" key="20">
    <source>
        <dbReference type="EMBL" id="CAI4212075.1"/>
    </source>
</evidence>
<dbReference type="FunFam" id="3.40.50.1820:FF:000003">
    <property type="entry name" value="Dipeptidyl peptidase 4"/>
    <property type="match status" value="1"/>
</dbReference>